<gene>
    <name evidence="14" type="ORF">DWY26_00335</name>
</gene>
<evidence type="ECO:0000256" key="4">
    <source>
        <dbReference type="ARBA" id="ARBA00022759"/>
    </source>
</evidence>
<evidence type="ECO:0000256" key="9">
    <source>
        <dbReference type="ARBA" id="ARBA00023125"/>
    </source>
</evidence>
<evidence type="ECO:0000256" key="6">
    <source>
        <dbReference type="ARBA" id="ARBA00022842"/>
    </source>
</evidence>
<dbReference type="GO" id="GO:0004519">
    <property type="term" value="F:endonuclease activity"/>
    <property type="evidence" value="ECO:0007669"/>
    <property type="project" value="UniProtKB-UniRule"/>
</dbReference>
<comment type="cofactor">
    <cofactor evidence="1">
        <name>Mg(2+)</name>
        <dbReference type="ChEBI" id="CHEBI:18420"/>
    </cofactor>
</comment>
<reference evidence="14 15" key="1">
    <citation type="submission" date="2018-08" db="EMBL/GenBank/DDBJ databases">
        <title>A genome reference for cultivated species of the human gut microbiota.</title>
        <authorList>
            <person name="Zou Y."/>
            <person name="Xue W."/>
            <person name="Luo G."/>
        </authorList>
    </citation>
    <scope>NUCLEOTIDE SEQUENCE [LARGE SCALE GENOMIC DNA]</scope>
    <source>
        <strain evidence="14 15">AF24-29LB</strain>
    </source>
</reference>
<dbReference type="Proteomes" id="UP000284205">
    <property type="component" value="Unassembled WGS sequence"/>
</dbReference>
<dbReference type="EMBL" id="QRUO01000001">
    <property type="protein sequence ID" value="RGR74287.1"/>
    <property type="molecule type" value="Genomic_DNA"/>
</dbReference>
<evidence type="ECO:0000256" key="1">
    <source>
        <dbReference type="ARBA" id="ARBA00001946"/>
    </source>
</evidence>
<evidence type="ECO:0000256" key="3">
    <source>
        <dbReference type="ARBA" id="ARBA00022723"/>
    </source>
</evidence>
<evidence type="ECO:0000256" key="8">
    <source>
        <dbReference type="ARBA" id="ARBA00023118"/>
    </source>
</evidence>
<dbReference type="Gene3D" id="1.10.30.50">
    <property type="match status" value="1"/>
</dbReference>
<sequence length="538" mass="62694">MTSQYLSKLSREERNSLIKELWTIQKGKCFISGKDIDLDLHKEQLDIDHIIPLQNNGRDSKENFALTFSSANRSKQAADLNLARVICHYYDIVNLLQRTENRNPNLSDILSDVDGSKYELSLKRNDNFIHFTFSEIGNVDIQMLPIYKDKLSGLDYFFTLLPIEYVYHDDFINPRTIGANISKLLAEFYQGNPQLHVSLGWVNIDDNGHSQIKIFDGQHKAAAQVLLGVRQIPVRVFINPDKDKLIETNFRAGTTLKQVAFDKSIQRHLGNALYRDRVEHFQNKTERKEDDFSFSENDLINFYKGESREMKRYILDSIKDSITHNPDNKLKEFIDMGGRAKEKPLSYSTVEKTFYSFFIYNQALGTRIDAKLEEGLNPRELEKSQIVKLMNIIADRILIGKYDFDIGTYRIENRLQQGENIPWEHIIAYRMMKEEILYAWLGYISKVINTYFVNTGQIVDDDKLFESEFSSALWNNIDNFVQNLYNLPMWKNKEFSQTIFGGKQNYTFWKTIFQTGESQHGEKILVAPLNLIEMIKPV</sequence>
<evidence type="ECO:0000256" key="10">
    <source>
        <dbReference type="ARBA" id="ARBA00023211"/>
    </source>
</evidence>
<keyword evidence="10" id="KW-0464">Manganese</keyword>
<name>A0A412G1I8_9BACE</name>
<accession>A0A412G1I8</accession>
<dbReference type="Pfam" id="PF13395">
    <property type="entry name" value="HNH_4"/>
    <property type="match status" value="1"/>
</dbReference>
<feature type="domain" description="HNH Cas9-type" evidence="13">
    <location>
        <begin position="1"/>
        <end position="133"/>
    </location>
</feature>
<dbReference type="KEGG" id="bcac:CGC64_15340"/>
<evidence type="ECO:0000256" key="7">
    <source>
        <dbReference type="ARBA" id="ARBA00022884"/>
    </source>
</evidence>
<evidence type="ECO:0000256" key="12">
    <source>
        <dbReference type="PROSITE-ProRule" id="PRU01085"/>
    </source>
</evidence>
<keyword evidence="3" id="KW-0479">Metal-binding</keyword>
<evidence type="ECO:0000313" key="15">
    <source>
        <dbReference type="Proteomes" id="UP000284205"/>
    </source>
</evidence>
<evidence type="ECO:0000259" key="13">
    <source>
        <dbReference type="PROSITE" id="PS51749"/>
    </source>
</evidence>
<evidence type="ECO:0000256" key="5">
    <source>
        <dbReference type="ARBA" id="ARBA00022801"/>
    </source>
</evidence>
<keyword evidence="8" id="KW-0051">Antiviral defense</keyword>
<dbReference type="AlphaFoldDB" id="A0A412G1I8"/>
<comment type="subunit">
    <text evidence="11">Monomer. Binds crRNA and tracrRNA.</text>
</comment>
<dbReference type="GO" id="GO:0016787">
    <property type="term" value="F:hydrolase activity"/>
    <property type="evidence" value="ECO:0007669"/>
    <property type="project" value="UniProtKB-KW"/>
</dbReference>
<keyword evidence="7" id="KW-0694">RNA-binding</keyword>
<keyword evidence="5 12" id="KW-0378">Hydrolase</keyword>
<dbReference type="GO" id="GO:0003677">
    <property type="term" value="F:DNA binding"/>
    <property type="evidence" value="ECO:0007669"/>
    <property type="project" value="UniProtKB-UniRule"/>
</dbReference>
<organism evidence="14 15">
    <name type="scientific">Bacteroides caccae</name>
    <dbReference type="NCBI Taxonomy" id="47678"/>
    <lineage>
        <taxon>Bacteria</taxon>
        <taxon>Pseudomonadati</taxon>
        <taxon>Bacteroidota</taxon>
        <taxon>Bacteroidia</taxon>
        <taxon>Bacteroidales</taxon>
        <taxon>Bacteroidaceae</taxon>
        <taxon>Bacteroides</taxon>
    </lineage>
</organism>
<protein>
    <submittedName>
        <fullName evidence="14">HNH endonuclease</fullName>
    </submittedName>
</protein>
<proteinExistence type="predicted"/>
<dbReference type="GO" id="GO:0003723">
    <property type="term" value="F:RNA binding"/>
    <property type="evidence" value="ECO:0007669"/>
    <property type="project" value="UniProtKB-UniRule"/>
</dbReference>
<dbReference type="GO" id="GO:0051607">
    <property type="term" value="P:defense response to virus"/>
    <property type="evidence" value="ECO:0007669"/>
    <property type="project" value="UniProtKB-KW"/>
</dbReference>
<dbReference type="GO" id="GO:0046872">
    <property type="term" value="F:metal ion binding"/>
    <property type="evidence" value="ECO:0007669"/>
    <property type="project" value="UniProtKB-KW"/>
</dbReference>
<keyword evidence="4 12" id="KW-0255">Endonuclease</keyword>
<evidence type="ECO:0000256" key="11">
    <source>
        <dbReference type="ARBA" id="ARBA00046380"/>
    </source>
</evidence>
<comment type="caution">
    <text evidence="14">The sequence shown here is derived from an EMBL/GenBank/DDBJ whole genome shotgun (WGS) entry which is preliminary data.</text>
</comment>
<dbReference type="RefSeq" id="WP_005678060.1">
    <property type="nucleotide sequence ID" value="NZ_CAXSSI010000006.1"/>
</dbReference>
<evidence type="ECO:0000313" key="14">
    <source>
        <dbReference type="EMBL" id="RGR74287.1"/>
    </source>
</evidence>
<dbReference type="InterPro" id="IPR033114">
    <property type="entry name" value="HNH_CAS9"/>
</dbReference>
<dbReference type="InterPro" id="IPR003615">
    <property type="entry name" value="HNH_nuc"/>
</dbReference>
<dbReference type="PROSITE" id="PS51749">
    <property type="entry name" value="HNH_CAS9"/>
    <property type="match status" value="1"/>
</dbReference>
<keyword evidence="9 12" id="KW-0238">DNA-binding</keyword>
<keyword evidence="2 12" id="KW-0540">Nuclease</keyword>
<keyword evidence="6" id="KW-0460">Magnesium</keyword>
<evidence type="ECO:0000256" key="2">
    <source>
        <dbReference type="ARBA" id="ARBA00022722"/>
    </source>
</evidence>